<keyword evidence="3" id="KW-1185">Reference proteome</keyword>
<proteinExistence type="predicted"/>
<feature type="domain" description="Tower" evidence="1">
    <location>
        <begin position="438"/>
        <end position="479"/>
    </location>
</feature>
<dbReference type="Ensembl" id="ENSEBUT00000010429.1">
    <property type="protein sequence ID" value="ENSEBUP00000009898.1"/>
    <property type="gene ID" value="ENSEBUG00000006338.1"/>
</dbReference>
<dbReference type="Gene3D" id="2.40.50.140">
    <property type="entry name" value="Nucleic acid-binding proteins"/>
    <property type="match status" value="2"/>
</dbReference>
<evidence type="ECO:0000259" key="1">
    <source>
        <dbReference type="SMART" id="SM01341"/>
    </source>
</evidence>
<dbReference type="OMA" id="MEWEAVE"/>
<dbReference type="Pfam" id="PF09104">
    <property type="entry name" value="BRCA-2_OB3"/>
    <property type="match status" value="1"/>
</dbReference>
<dbReference type="PANTHER" id="PTHR11289:SF0">
    <property type="entry name" value="BREAST CANCER TYPE 2 SUSCEPTIBILITY PROTEIN"/>
    <property type="match status" value="1"/>
</dbReference>
<dbReference type="InterPro" id="IPR015205">
    <property type="entry name" value="Tower_dom"/>
</dbReference>
<dbReference type="SUPFAM" id="SSF81878">
    <property type="entry name" value="BRCA2 tower domain"/>
    <property type="match status" value="1"/>
</dbReference>
<dbReference type="InterPro" id="IPR015525">
    <property type="entry name" value="BRCA2"/>
</dbReference>
<dbReference type="InterPro" id="IPR015188">
    <property type="entry name" value="BRCA2_OB_3"/>
</dbReference>
<dbReference type="CDD" id="cd04493">
    <property type="entry name" value="BRCA2DBD_OB1"/>
    <property type="match status" value="1"/>
</dbReference>
<reference evidence="2" key="1">
    <citation type="submission" date="2025-08" db="UniProtKB">
        <authorList>
            <consortium name="Ensembl"/>
        </authorList>
    </citation>
    <scope>IDENTIFICATION</scope>
</reference>
<dbReference type="Pfam" id="PF09169">
    <property type="entry name" value="BRCA-2_helical"/>
    <property type="match status" value="1"/>
</dbReference>
<dbReference type="InterPro" id="IPR036315">
    <property type="entry name" value="BRCA2_hlx_sf"/>
</dbReference>
<dbReference type="GO" id="GO:0005634">
    <property type="term" value="C:nucleus"/>
    <property type="evidence" value="ECO:0007669"/>
    <property type="project" value="TreeGrafter"/>
</dbReference>
<dbReference type="InterPro" id="IPR012340">
    <property type="entry name" value="NA-bd_OB-fold"/>
</dbReference>
<dbReference type="GO" id="GO:0000724">
    <property type="term" value="P:double-strand break repair via homologous recombination"/>
    <property type="evidence" value="ECO:0007669"/>
    <property type="project" value="InterPro"/>
</dbReference>
<dbReference type="InterPro" id="IPR015252">
    <property type="entry name" value="BRCA2_hlx"/>
</dbReference>
<reference evidence="2" key="2">
    <citation type="submission" date="2025-09" db="UniProtKB">
        <authorList>
            <consortium name="Ensembl"/>
        </authorList>
    </citation>
    <scope>IDENTIFICATION</scope>
</reference>
<dbReference type="Gene3D" id="6.10.70.10">
    <property type="match status" value="1"/>
</dbReference>
<sequence length="762" mass="85602">QHAWFQLYLCSHTQLVCGQRTKPDTNFVQSSLKGYLSECILSSHQLLHPEFFEAVRIQLAPVEHQQNEYIRISVFYLAAEMSARLRCARELQKLRLARKKQQTVQPQPGSLFLKKACGDPRVSLRDAVAGQHPYFHSRQQLLAYGADPHLTSIASTTAEEFRFDCALHFSRVAMRAGNGFVLADGGCLVPADDGTAGKNEFYQALLDTPGVDQRLLSSAWTYNHYRWLIWKLAALEASFPRVFVGRCLTPELILLQLKYRYDIEVDNSHRSALKRIVERDDTPSRTLILLLSRIITKSNEQPPTPAGSLEAEQATECTVIMSGTQVEVSDGWYGLRANIDAPLSELLRRGRLRVGQKLIVHGAELVGSDDACSPLEAPSSLALRLSANSTRLARWDAHLGYFRDPRPFPVPLSSLFGDGGMVRCVDLVVLRSYPLQWMEKLPSGAFVFRNDRAEAREAQRKADGQERSLEALYSKLEEQFDKDNLGYPSHRCLGFRLHIKALQDGSELYEAMLASSDPAYVESCLSEQQLRALQEYRQILADRRRSQLQAELRRALSSIEEVPTARDVTPIWKILVAGYADPGQLPGVGKLNVFNLLSAQAALLHLLLLPSAPMQAVYLGAPKEEFVVLRVWGGLAQHAAQELVRPGALLAASNLQWTGERHSSFPALFAGENASFSLGPKEVHLREAYRKLCKAVPVIWQISTILCQLEEPLNILQSTMNIHTFIFLPPIMKHPNVQVWLTVMKSDEGTSTHYLWYIIFII</sequence>
<dbReference type="GeneTree" id="ENSGT00390000003602"/>
<dbReference type="SMART" id="SM01341">
    <property type="entry name" value="Tower"/>
    <property type="match status" value="1"/>
</dbReference>
<dbReference type="PANTHER" id="PTHR11289">
    <property type="entry name" value="BREAST CANCER TYPE 2 SUSCEPTIBILITY PROTEIN BRCA2"/>
    <property type="match status" value="1"/>
</dbReference>
<accession>A0A8C4Q4J2</accession>
<dbReference type="GO" id="GO:0006355">
    <property type="term" value="P:regulation of DNA-templated transcription"/>
    <property type="evidence" value="ECO:0007669"/>
    <property type="project" value="TreeGrafter"/>
</dbReference>
<dbReference type="Pfam" id="PF09121">
    <property type="entry name" value="Tower"/>
    <property type="match status" value="1"/>
</dbReference>
<dbReference type="AlphaFoldDB" id="A0A8C4Q4J2"/>
<dbReference type="Pfam" id="PF09103">
    <property type="entry name" value="BRCA-2_OB1"/>
    <property type="match status" value="1"/>
</dbReference>
<evidence type="ECO:0000313" key="2">
    <source>
        <dbReference type="Ensembl" id="ENSEBUP00000009898.1"/>
    </source>
</evidence>
<dbReference type="SUPFAM" id="SSF50249">
    <property type="entry name" value="Nucleic acid-binding proteins"/>
    <property type="match status" value="3"/>
</dbReference>
<organism evidence="2 3">
    <name type="scientific">Eptatretus burgeri</name>
    <name type="common">Inshore hagfish</name>
    <dbReference type="NCBI Taxonomy" id="7764"/>
    <lineage>
        <taxon>Eukaryota</taxon>
        <taxon>Metazoa</taxon>
        <taxon>Chordata</taxon>
        <taxon>Craniata</taxon>
        <taxon>Vertebrata</taxon>
        <taxon>Cyclostomata</taxon>
        <taxon>Myxini</taxon>
        <taxon>Myxiniformes</taxon>
        <taxon>Myxinidae</taxon>
        <taxon>Eptatretinae</taxon>
        <taxon>Eptatretus</taxon>
    </lineage>
</organism>
<protein>
    <recommendedName>
        <fullName evidence="1">Tower domain-containing protein</fullName>
    </recommendedName>
</protein>
<dbReference type="InterPro" id="IPR015187">
    <property type="entry name" value="BRCA2_OB_1"/>
</dbReference>
<evidence type="ECO:0000313" key="3">
    <source>
        <dbReference type="Proteomes" id="UP000694388"/>
    </source>
</evidence>
<dbReference type="Proteomes" id="UP000694388">
    <property type="component" value="Unplaced"/>
</dbReference>
<name>A0A8C4Q4J2_EPTBU</name>
<dbReference type="SUPFAM" id="SSF81872">
    <property type="entry name" value="BRCA2 helical domain"/>
    <property type="match status" value="1"/>
</dbReference>